<proteinExistence type="predicted"/>
<evidence type="ECO:0000256" key="1">
    <source>
        <dbReference type="SAM" id="MobiDB-lite"/>
    </source>
</evidence>
<feature type="region of interest" description="Disordered" evidence="1">
    <location>
        <begin position="67"/>
        <end position="97"/>
    </location>
</feature>
<organism evidence="2">
    <name type="scientific">Gasterosteus aculeatus</name>
    <name type="common">Three-spined stickleback</name>
    <dbReference type="NCBI Taxonomy" id="69293"/>
    <lineage>
        <taxon>Eukaryota</taxon>
        <taxon>Metazoa</taxon>
        <taxon>Chordata</taxon>
        <taxon>Craniata</taxon>
        <taxon>Vertebrata</taxon>
        <taxon>Euteleostomi</taxon>
        <taxon>Actinopterygii</taxon>
        <taxon>Neopterygii</taxon>
        <taxon>Teleostei</taxon>
        <taxon>Neoteleostei</taxon>
        <taxon>Acanthomorphata</taxon>
        <taxon>Eupercaria</taxon>
        <taxon>Perciformes</taxon>
        <taxon>Cottioidei</taxon>
        <taxon>Gasterosteales</taxon>
        <taxon>Gasterosteidae</taxon>
        <taxon>Gasterosteus</taxon>
    </lineage>
</organism>
<feature type="region of interest" description="Disordered" evidence="1">
    <location>
        <begin position="144"/>
        <end position="177"/>
    </location>
</feature>
<feature type="region of interest" description="Disordered" evidence="1">
    <location>
        <begin position="380"/>
        <end position="432"/>
    </location>
</feature>
<feature type="compositionally biased region" description="Low complexity" evidence="1">
    <location>
        <begin position="78"/>
        <end position="96"/>
    </location>
</feature>
<dbReference type="Ensembl" id="ENSGACT00000005158.1">
    <property type="protein sequence ID" value="ENSGACP00000005143.1"/>
    <property type="gene ID" value="ENSGACG00000003923.1"/>
</dbReference>
<accession>G3NII3</accession>
<feature type="region of interest" description="Disordered" evidence="1">
    <location>
        <begin position="110"/>
        <end position="129"/>
    </location>
</feature>
<name>G3NII3_GASAC</name>
<sequence length="432" mass="45465">MKTTCCSEGLLLDQARQEILTLHSELARLTSMKTCLSQQRNAFVRDISLRSGKSPLTICREVQNQSTCQRKMEGERSPTANQPPAAGGGASAPLAGRSSKTDYVISIPTSDPRQLAPQAPPTTECVQGPQSVLPVSKSVLAPPGVSHNASVARGRPKTFPNILSRRRNPAPSSSLPALSPQGIRSLVCAALPGQQVLAVSPLQTSPSPGMPTVTLNLSNLTNQQIRLTSMPHPPIAANINNVLPGFQPSTRVQRILPFPQIILQPHQILPSQQTLLPHQILQPPKQQQILLHSQQMPARSPPPPSPPPARPSLPVSAGSDQDQPEAFTQGGPSLCPCPGPRAVGQAHVTVGGALGTEQRTGEDESLTSLLDELFFLNQQNSSSEEAAVAPTTRDETQLAPATKNADALAPPPPLQMKVGGAKVAGSDVGVGG</sequence>
<protein>
    <submittedName>
        <fullName evidence="2">Uncharacterized protein</fullName>
    </submittedName>
</protein>
<dbReference type="InParanoid" id="G3NII3"/>
<reference evidence="2" key="1">
    <citation type="submission" date="2006-01" db="EMBL/GenBank/DDBJ databases">
        <authorList>
            <person name="Lindblad-Toh K."/>
            <person name="Mauceli E."/>
            <person name="Grabherr M."/>
            <person name="Chang J.L."/>
            <person name="Lander E.S."/>
        </authorList>
    </citation>
    <scope>NUCLEOTIDE SEQUENCE [LARGE SCALE GENOMIC DNA]</scope>
</reference>
<feature type="compositionally biased region" description="Pro residues" evidence="1">
    <location>
        <begin position="299"/>
        <end position="311"/>
    </location>
</feature>
<dbReference type="AlphaFoldDB" id="G3NII3"/>
<reference evidence="2" key="2">
    <citation type="submission" date="2024-04" db="UniProtKB">
        <authorList>
            <consortium name="Ensembl"/>
        </authorList>
    </citation>
    <scope>IDENTIFICATION</scope>
</reference>
<evidence type="ECO:0000313" key="2">
    <source>
        <dbReference type="Ensembl" id="ENSGACP00000005143.1"/>
    </source>
</evidence>
<feature type="region of interest" description="Disordered" evidence="1">
    <location>
        <begin position="293"/>
        <end position="338"/>
    </location>
</feature>
<dbReference type="STRING" id="69293.ENSGACP00000005143"/>
<dbReference type="Bgee" id="ENSGACG00000003923">
    <property type="expression patterns" value="Expressed in liver and 13 other cell types or tissues"/>
</dbReference>